<keyword evidence="4" id="KW-1185">Reference proteome</keyword>
<accession>A0ABQ3PBU3</accession>
<name>A0ABQ3PBU3_9ACTN</name>
<comment type="caution">
    <text evidence="3">The sequence shown here is derived from an EMBL/GenBank/DDBJ whole genome shotgun (WGS) entry which is preliminary data.</text>
</comment>
<sequence>MPEARGAAPCRGRPTDGILAVVLAVSGAVALVVGAALRPSAPDALPDAPDFHARTPPSASGTWAGPPQGHSPVPLSRAHAGAGEPSGRPAPPRSVEIPRVDLNAPVVPVGVDRHGGAQVPADPGRAGWYRFGPAPGARGLGRTDGARRLPLGGPGRIRRPRRRPRR</sequence>
<protein>
    <submittedName>
        <fullName evidence="3">Uncharacterized protein</fullName>
    </submittedName>
</protein>
<evidence type="ECO:0000256" key="1">
    <source>
        <dbReference type="SAM" id="MobiDB-lite"/>
    </source>
</evidence>
<dbReference type="EMBL" id="BNDW01000019">
    <property type="protein sequence ID" value="GHI22496.1"/>
    <property type="molecule type" value="Genomic_DNA"/>
</dbReference>
<feature type="region of interest" description="Disordered" evidence="1">
    <location>
        <begin position="40"/>
        <end position="166"/>
    </location>
</feature>
<evidence type="ECO:0000256" key="2">
    <source>
        <dbReference type="SAM" id="Phobius"/>
    </source>
</evidence>
<dbReference type="Proteomes" id="UP001052739">
    <property type="component" value="Unassembled WGS sequence"/>
</dbReference>
<feature type="compositionally biased region" description="Basic residues" evidence="1">
    <location>
        <begin position="156"/>
        <end position="166"/>
    </location>
</feature>
<keyword evidence="2" id="KW-1133">Transmembrane helix</keyword>
<keyword evidence="2" id="KW-0472">Membrane</keyword>
<dbReference type="CDD" id="cd05829">
    <property type="entry name" value="Sortase_F"/>
    <property type="match status" value="1"/>
</dbReference>
<gene>
    <name evidence="3" type="ORF">Shyd_38670</name>
</gene>
<feature type="transmembrane region" description="Helical" evidence="2">
    <location>
        <begin position="18"/>
        <end position="37"/>
    </location>
</feature>
<evidence type="ECO:0000313" key="4">
    <source>
        <dbReference type="Proteomes" id="UP001052739"/>
    </source>
</evidence>
<proteinExistence type="predicted"/>
<dbReference type="InterPro" id="IPR042001">
    <property type="entry name" value="Sortase_F"/>
</dbReference>
<evidence type="ECO:0000313" key="3">
    <source>
        <dbReference type="EMBL" id="GHI22496.1"/>
    </source>
</evidence>
<organism evidence="3 4">
    <name type="scientific">Streptomyces hydrogenans</name>
    <dbReference type="NCBI Taxonomy" id="1873719"/>
    <lineage>
        <taxon>Bacteria</taxon>
        <taxon>Bacillati</taxon>
        <taxon>Actinomycetota</taxon>
        <taxon>Actinomycetes</taxon>
        <taxon>Kitasatosporales</taxon>
        <taxon>Streptomycetaceae</taxon>
        <taxon>Streptomyces</taxon>
    </lineage>
</organism>
<keyword evidence="2" id="KW-0812">Transmembrane</keyword>
<reference evidence="3" key="1">
    <citation type="submission" date="2024-05" db="EMBL/GenBank/DDBJ databases">
        <title>Whole genome shotgun sequence of Streptomyces hydrogenans NBRC 13475.</title>
        <authorList>
            <person name="Komaki H."/>
            <person name="Tamura T."/>
        </authorList>
    </citation>
    <scope>NUCLEOTIDE SEQUENCE</scope>
    <source>
        <strain evidence="3">NBRC 13475</strain>
    </source>
</reference>